<evidence type="ECO:0000313" key="2">
    <source>
        <dbReference type="Proteomes" id="UP001056539"/>
    </source>
</evidence>
<keyword evidence="2" id="KW-1185">Reference proteome</keyword>
<dbReference type="EMBL" id="CP073355">
    <property type="protein sequence ID" value="URA09105.1"/>
    <property type="molecule type" value="Genomic_DNA"/>
</dbReference>
<gene>
    <name evidence="1" type="ORF">KDW03_06245</name>
</gene>
<organism evidence="1 2">
    <name type="scientific">Thermospira aquatica</name>
    <dbReference type="NCBI Taxonomy" id="2828656"/>
    <lineage>
        <taxon>Bacteria</taxon>
        <taxon>Pseudomonadati</taxon>
        <taxon>Spirochaetota</taxon>
        <taxon>Spirochaetia</taxon>
        <taxon>Brevinematales</taxon>
        <taxon>Thermospiraceae</taxon>
        <taxon>Thermospira</taxon>
    </lineage>
</organism>
<dbReference type="InterPro" id="IPR015943">
    <property type="entry name" value="WD40/YVTN_repeat-like_dom_sf"/>
</dbReference>
<dbReference type="SUPFAM" id="SSF50998">
    <property type="entry name" value="Quinoprotein alcohol dehydrogenase-like"/>
    <property type="match status" value="1"/>
</dbReference>
<dbReference type="RefSeq" id="WP_271434232.1">
    <property type="nucleotide sequence ID" value="NZ_CP073355.1"/>
</dbReference>
<dbReference type="Proteomes" id="UP001056539">
    <property type="component" value="Chromosome"/>
</dbReference>
<reference evidence="1" key="1">
    <citation type="submission" date="2021-04" db="EMBL/GenBank/DDBJ databases">
        <authorList>
            <person name="Postec A."/>
        </authorList>
    </citation>
    <scope>NUCLEOTIDE SEQUENCE</scope>
    <source>
        <strain evidence="1">F1F22</strain>
    </source>
</reference>
<dbReference type="KEGG" id="taqu:KDW03_06245"/>
<accession>A0AAX3BAE4</accession>
<evidence type="ECO:0008006" key="3">
    <source>
        <dbReference type="Google" id="ProtNLM"/>
    </source>
</evidence>
<dbReference type="InterPro" id="IPR011047">
    <property type="entry name" value="Quinoprotein_ADH-like_sf"/>
</dbReference>
<reference evidence="1" key="2">
    <citation type="submission" date="2022-06" db="EMBL/GenBank/DDBJ databases">
        <title>Thermospira aquatica gen. nov., sp. nov.</title>
        <authorList>
            <person name="Ben Ali Gam Z."/>
            <person name="Labat M."/>
        </authorList>
    </citation>
    <scope>NUCLEOTIDE SEQUENCE</scope>
    <source>
        <strain evidence="1">F1F22</strain>
    </source>
</reference>
<evidence type="ECO:0000313" key="1">
    <source>
        <dbReference type="EMBL" id="URA09105.1"/>
    </source>
</evidence>
<sequence>MQKTLRRMEVLLLVLLSSCSLIDPGEEIYIEKREGDPRGLLFTYYENGAYGVDPETLEVKWIIRGSNPERKPYYPVKSQDGRIFVVPSQFRDGAPPNDTIVVIDNNGRVIKRWRPFPPYTIGHLILVQNILFLLYPFGAFALLNVDDYSVVKEITEVPLDSTRSYNANHIINHGRAPFSDIRIDIGKNITITSNLNYYPTNKEGSLDPFYTLIGDDAVVGLDRTGELWVWDMKTADLRTNFYITNYLSSPTTGMKVEGGMVWYVDNAHTIVCEIVEENEAGKAINVRYLYFDSSTFAFLREITHPNGNIPPEHFQLSALEKVIQNKMYFVNYFETSNGIFCFDLDEGRITKSIPWPSPTRPRRTR</sequence>
<name>A0AAX3BAE4_9SPIR</name>
<dbReference type="AlphaFoldDB" id="A0AAX3BAE4"/>
<protein>
    <recommendedName>
        <fullName evidence="3">DUF5050 domain-containing protein</fullName>
    </recommendedName>
</protein>
<dbReference type="Gene3D" id="2.130.10.10">
    <property type="entry name" value="YVTN repeat-like/Quinoprotein amine dehydrogenase"/>
    <property type="match status" value="1"/>
</dbReference>
<proteinExistence type="predicted"/>